<gene>
    <name evidence="1" type="ORF">H8S11_13660</name>
</gene>
<name>A0A8J6J1I9_9FIRM</name>
<comment type="caution">
    <text evidence="1">The sequence shown here is derived from an EMBL/GenBank/DDBJ whole genome shotgun (WGS) entry which is preliminary data.</text>
</comment>
<dbReference type="EMBL" id="JACOPO010000024">
    <property type="protein sequence ID" value="MBC5723841.1"/>
    <property type="molecule type" value="Genomic_DNA"/>
</dbReference>
<evidence type="ECO:0000313" key="2">
    <source>
        <dbReference type="Proteomes" id="UP000628736"/>
    </source>
</evidence>
<proteinExistence type="predicted"/>
<sequence>MSVATEISRIQTARNTIRAKAVELGIGTSVDTLDKLATEIEGIENRGAVSAQVQEGDTYTIPKGYHNGSGTVSGVAGGGNYNLQSKSVTPTKVQQNVTPDPGYYGLSDVTVAPIPDSYQDVSAVTTTVADVLTGKVFVDKTGKVSTGT</sequence>
<reference evidence="1" key="1">
    <citation type="submission" date="2020-08" db="EMBL/GenBank/DDBJ databases">
        <title>Genome public.</title>
        <authorList>
            <person name="Liu C."/>
            <person name="Sun Q."/>
        </authorList>
    </citation>
    <scope>NUCLEOTIDE SEQUENCE</scope>
    <source>
        <strain evidence="1">NSJ-23</strain>
    </source>
</reference>
<organism evidence="1 2">
    <name type="scientific">Flintibacter hominis</name>
    <dbReference type="NCBI Taxonomy" id="2763048"/>
    <lineage>
        <taxon>Bacteria</taxon>
        <taxon>Bacillati</taxon>
        <taxon>Bacillota</taxon>
        <taxon>Clostridia</taxon>
        <taxon>Eubacteriales</taxon>
        <taxon>Flintibacter</taxon>
    </lineage>
</organism>
<feature type="non-terminal residue" evidence="1">
    <location>
        <position position="148"/>
    </location>
</feature>
<dbReference type="Proteomes" id="UP000628736">
    <property type="component" value="Unassembled WGS sequence"/>
</dbReference>
<protein>
    <submittedName>
        <fullName evidence="1">Uncharacterized protein</fullName>
    </submittedName>
</protein>
<evidence type="ECO:0000313" key="1">
    <source>
        <dbReference type="EMBL" id="MBC5723841.1"/>
    </source>
</evidence>
<accession>A0A8J6J1I9</accession>
<keyword evidence="2" id="KW-1185">Reference proteome</keyword>
<dbReference type="AlphaFoldDB" id="A0A8J6J1I9"/>